<reference evidence="1 2" key="1">
    <citation type="submission" date="2023-07" db="EMBL/GenBank/DDBJ databases">
        <title>Sequencing the genomes of 1000 actinobacteria strains.</title>
        <authorList>
            <person name="Klenk H.-P."/>
        </authorList>
    </citation>
    <scope>NUCLEOTIDE SEQUENCE [LARGE SCALE GENOMIC DNA]</scope>
    <source>
        <strain evidence="1 2">DSM 44508</strain>
    </source>
</reference>
<name>A0ABU2BAZ4_9CORY</name>
<dbReference type="Proteomes" id="UP001183619">
    <property type="component" value="Unassembled WGS sequence"/>
</dbReference>
<dbReference type="RefSeq" id="WP_277105574.1">
    <property type="nucleotide sequence ID" value="NZ_BAAAJS010000042.1"/>
</dbReference>
<evidence type="ECO:0000313" key="2">
    <source>
        <dbReference type="Proteomes" id="UP001183619"/>
    </source>
</evidence>
<evidence type="ECO:0000313" key="1">
    <source>
        <dbReference type="EMBL" id="MDR7355786.1"/>
    </source>
</evidence>
<sequence>MSTAHIHRAYPFLAAFNDIEAFIRSKLDAKSGESFSRLIREAERERYLTTPQAHMLLEFTELRNAISHGAYDHDFEPIAEPNQKTVDQIMALRTLLTNPTAVLDLLPEQKVSVFAPDFLLIEALKKPFSKFPVYEHKIFQGLIVAQDIVTWLKRTKPDYCIDPATTLGEVISASRAPHCCVFLPKNATKVEVMRAMTTPMGKYLPRAGIITEQGTADQKPLRIITPTELAMLVT</sequence>
<evidence type="ECO:0008006" key="3">
    <source>
        <dbReference type="Google" id="ProtNLM"/>
    </source>
</evidence>
<dbReference type="EMBL" id="JAVDYF010000001">
    <property type="protein sequence ID" value="MDR7355786.1"/>
    <property type="molecule type" value="Genomic_DNA"/>
</dbReference>
<organism evidence="1 2">
    <name type="scientific">Corynebacterium felinum</name>
    <dbReference type="NCBI Taxonomy" id="131318"/>
    <lineage>
        <taxon>Bacteria</taxon>
        <taxon>Bacillati</taxon>
        <taxon>Actinomycetota</taxon>
        <taxon>Actinomycetes</taxon>
        <taxon>Mycobacteriales</taxon>
        <taxon>Corynebacteriaceae</taxon>
        <taxon>Corynebacterium</taxon>
    </lineage>
</organism>
<protein>
    <recommendedName>
        <fullName evidence="3">CBS domain-containing protein</fullName>
    </recommendedName>
</protein>
<proteinExistence type="predicted"/>
<comment type="caution">
    <text evidence="1">The sequence shown here is derived from an EMBL/GenBank/DDBJ whole genome shotgun (WGS) entry which is preliminary data.</text>
</comment>
<gene>
    <name evidence="1" type="ORF">J2S37_002324</name>
</gene>
<keyword evidence="2" id="KW-1185">Reference proteome</keyword>
<accession>A0ABU2BAZ4</accession>